<reference evidence="1 2" key="1">
    <citation type="submission" date="2019-01" db="EMBL/GenBank/DDBJ databases">
        <title>Complete genome sequence of Cohnella hallensis HS21 isolated from Korean fir (Abies koreana) rhizospheric soil.</title>
        <authorList>
            <person name="Jiang L."/>
            <person name="Kang S.W."/>
            <person name="Kim S."/>
            <person name="Jung J."/>
            <person name="Kim C.Y."/>
            <person name="Kim D.H."/>
            <person name="Kim S.W."/>
            <person name="Lee J."/>
        </authorList>
    </citation>
    <scope>NUCLEOTIDE SEQUENCE [LARGE SCALE GENOMIC DNA]</scope>
    <source>
        <strain evidence="1 2">HS21</strain>
    </source>
</reference>
<dbReference type="Proteomes" id="UP000289856">
    <property type="component" value="Chromosome"/>
</dbReference>
<evidence type="ECO:0000313" key="2">
    <source>
        <dbReference type="Proteomes" id="UP000289856"/>
    </source>
</evidence>
<dbReference type="OrthoDB" id="2987010at2"/>
<dbReference type="RefSeq" id="WP_130605018.1">
    <property type="nucleotide sequence ID" value="NZ_AP019400.1"/>
</dbReference>
<dbReference type="InterPro" id="IPR027417">
    <property type="entry name" value="P-loop_NTPase"/>
</dbReference>
<dbReference type="KEGG" id="cohn:KCTCHS21_05460"/>
<dbReference type="EMBL" id="AP019400">
    <property type="protein sequence ID" value="BBI31147.1"/>
    <property type="molecule type" value="Genomic_DNA"/>
</dbReference>
<name>A0A3T1CZ58_9BACL</name>
<protein>
    <submittedName>
        <fullName evidence="1">Uncharacterized protein</fullName>
    </submittedName>
</protein>
<proteinExistence type="predicted"/>
<accession>A0A3T1CZ58</accession>
<organism evidence="1 2">
    <name type="scientific">Cohnella abietis</name>
    <dbReference type="NCBI Taxonomy" id="2507935"/>
    <lineage>
        <taxon>Bacteria</taxon>
        <taxon>Bacillati</taxon>
        <taxon>Bacillota</taxon>
        <taxon>Bacilli</taxon>
        <taxon>Bacillales</taxon>
        <taxon>Paenibacillaceae</taxon>
        <taxon>Cohnella</taxon>
    </lineage>
</organism>
<dbReference type="SUPFAM" id="SSF52540">
    <property type="entry name" value="P-loop containing nucleoside triphosphate hydrolases"/>
    <property type="match status" value="1"/>
</dbReference>
<evidence type="ECO:0000313" key="1">
    <source>
        <dbReference type="EMBL" id="BBI31147.1"/>
    </source>
</evidence>
<dbReference type="AlphaFoldDB" id="A0A3T1CZ58"/>
<gene>
    <name evidence="1" type="ORF">KCTCHS21_05460</name>
</gene>
<keyword evidence="2" id="KW-1185">Reference proteome</keyword>
<sequence>MEVNDNLKSIMLQAGVNWNSKHKIFVAGIHKDLFLREEEVSKEEDLKAFCKLVHYLKSHSEYGVSTMWHKSKLNRYVFLSNKNKLEGMFPPHTLNALERYYKETDILKLYKRLGADNPNIIDLIGTTAVGKTTFCSQLVDDISKDYLELTIGTGNSTLIQTDILILEKTDRKLILSVRTKEEILTDFILVALKGDFKKLESIKQFKKSCGENIQLQLDEDVVQNVLDMFDREDLYNAFRRFVTNVKKCFDETDTNKVEFDYFKWAREASQQSELAVELDEIIRTEFLATTDMDLNNVYGYRHEFYLSGSKSNINNSEKIVLKTIAKKEFISRKEDLDNYPEMKNMVSLRIIFENAMFVFPPDIEARRHINFINGVVLRDSQGHKTKEQYSLASDFSVKSKIMLISVSTGGSLIDEEKRDFLQKIAISEPKDTVFIITKIDKTDEYSKFMDESQNELRFLSSLKTKIKDTHKNMLDSWKNRAPQTYIDIDSSEYELNDKQAFKFFIETFNNAFLTSLKSKKKLAYRINCDIAPDGSLIDKDDVKIKKLNSWYEILVGLINNSNVSSYANLDKNAIKKVNNNVHNILKSGLIENVNRIVQHYNSQEKWEVRVTEALNWFEEDFRTWRPEGEIWFYGSFRNERVISNITSVFKDPVSLMLNQLNKYTMKDGGYNAIDNLLTDKLSSELLKYYECTDSDLLRDISKRIVNRSLEAAIKIAYKVYDRKLYNQSWYEILKPIINDINSDDKYIVGNAPEWLKYQQRWYGYINTETGQRLAMYCHLLSVFKKNLETHFESNFTTVLADELTLLDSKVL</sequence>